<gene>
    <name evidence="9" type="ORF">A4S10_00404</name>
    <name evidence="11" type="ORF">DKC2_0410</name>
    <name evidence="10" type="ORF">DSJ38_05060</name>
    <name evidence="5" type="ORF">ERS007679_03460</name>
    <name evidence="1" type="ORF">ERS007681_03572</name>
    <name evidence="2" type="ORF">ERS007688_03109</name>
    <name evidence="6" type="ORF">ERS007703_03887</name>
    <name evidence="7" type="ORF">ERS007741_03770</name>
    <name evidence="3" type="ORF">ERS027659_02782</name>
    <name evidence="4" type="ORF">ERS094118_00566</name>
    <name evidence="8" type="ORF">J8J21_05685</name>
</gene>
<reference evidence="10 20" key="5">
    <citation type="journal article" date="2017" name="N. Engl. J. Med.">
        <title>Transmission of Extensively Drug-Resistant Tuberculosis in South Africa.</title>
        <authorList>
            <person name="Shah N.S."/>
            <person name="Auld S.C."/>
            <person name="Brust J.C."/>
            <person name="Mathema B."/>
            <person name="Ismail N."/>
            <person name="Moodley P."/>
            <person name="Mlisana K."/>
            <person name="Allana S."/>
            <person name="Campbell A."/>
            <person name="Mthiyane T."/>
            <person name="Morris N."/>
            <person name="Mpangase P."/>
            <person name="van der Meulen H."/>
            <person name="Omar S.V."/>
            <person name="Brown T.S."/>
            <person name="Narechania A."/>
            <person name="Shaskina E."/>
            <person name="Kapwata T."/>
            <person name="Kreiswirth B."/>
            <person name="Gandhi N.R."/>
        </authorList>
    </citation>
    <scope>NUCLEOTIDE SEQUENCE [LARGE SCALE GENOMIC DNA]</scope>
    <source>
        <strain evidence="10 20">32301_S10</strain>
    </source>
</reference>
<dbReference type="EMBL" id="CNFT01000712">
    <property type="protein sequence ID" value="CKS20770.1"/>
    <property type="molecule type" value="Genomic_DNA"/>
</dbReference>
<evidence type="ECO:0000313" key="1">
    <source>
        <dbReference type="EMBL" id="CFE44168.1"/>
    </source>
</evidence>
<dbReference type="PATRIC" id="fig|1773.206.peg.4186"/>
<dbReference type="EMBL" id="JAGIZI010000006">
    <property type="protein sequence ID" value="MBP0682617.1"/>
    <property type="molecule type" value="Genomic_DNA"/>
</dbReference>
<evidence type="ECO:0000313" key="19">
    <source>
        <dbReference type="Proteomes" id="UP000189452"/>
    </source>
</evidence>
<evidence type="ECO:0000313" key="2">
    <source>
        <dbReference type="EMBL" id="CFE63277.1"/>
    </source>
</evidence>
<dbReference type="Proteomes" id="UP000048289">
    <property type="component" value="Unassembled WGS sequence"/>
</dbReference>
<dbReference type="EMBL" id="CHKL01000625">
    <property type="protein sequence ID" value="COX08462.1"/>
    <property type="molecule type" value="Genomic_DNA"/>
</dbReference>
<dbReference type="OMA" id="PACAAYG"/>
<dbReference type="EMBL" id="COPH01000003">
    <property type="protein sequence ID" value="CLV57990.1"/>
    <property type="molecule type" value="Genomic_DNA"/>
</dbReference>
<dbReference type="EMBL" id="LR027516">
    <property type="protein sequence ID" value="VCU48607.1"/>
    <property type="molecule type" value="Genomic_DNA"/>
</dbReference>
<reference evidence="4 17" key="2">
    <citation type="submission" date="2015-03" db="EMBL/GenBank/DDBJ databases">
        <authorList>
            <consortium name="Pathogen Informatics"/>
            <person name="Murphy D."/>
        </authorList>
    </citation>
    <scope>NUCLEOTIDE SEQUENCE [LARGE SCALE GENOMIC DNA]</scope>
    <source>
        <strain evidence="4 17">0268S</strain>
    </source>
</reference>
<evidence type="ECO:0000313" key="3">
    <source>
        <dbReference type="EMBL" id="CKS20770.1"/>
    </source>
</evidence>
<dbReference type="Proteomes" id="UP000050139">
    <property type="component" value="Unassembled WGS sequence"/>
</dbReference>
<evidence type="ECO:0000313" key="5">
    <source>
        <dbReference type="EMBL" id="COW24480.1"/>
    </source>
</evidence>
<dbReference type="Proteomes" id="UP000045842">
    <property type="component" value="Unassembled WGS sequence"/>
</dbReference>
<evidence type="ECO:0000313" key="4">
    <source>
        <dbReference type="EMBL" id="CLV57990.1"/>
    </source>
</evidence>
<name>A0A045JTS0_MYCTX</name>
<accession>A0A045JTS0</accession>
<sequence length="302" mass="31235">MRILVAWATCGAVVLSGLTGCSGSSHSGRTYGAQSARTGESLAVLGWNMSVSNLRWSGDYVLIDVDASPTDPHAPHAKPEDIRFGLYGALAHPMESAALGSCGDAMAHVRDVVSPLSAPAGRLTGTVCLGPLKERSAVRGVYTYSPRDRIPGTAAAYPAAFPVGMLPTNQNDAGLVVKTTSVSAWRADGMQLGKPQLGDPVAFTGNGYMLLGLEVDAVPDRYRDDSAARGGPMMLLAAPTLPGRGLSPACATYGSSVLILPDALLDAVHISASLCTQGEINEALLYATVATVGTHAALWTSR</sequence>
<evidence type="ECO:0000313" key="6">
    <source>
        <dbReference type="EMBL" id="COW58376.1"/>
    </source>
</evidence>
<evidence type="ECO:0000313" key="10">
    <source>
        <dbReference type="EMBL" id="REQ55083.1"/>
    </source>
</evidence>
<dbReference type="RefSeq" id="WP_003401890.1">
    <property type="nucleotide sequence ID" value="NZ_AP017901.1"/>
</dbReference>
<evidence type="ECO:0000313" key="20">
    <source>
        <dbReference type="Proteomes" id="UP000256381"/>
    </source>
</evidence>
<dbReference type="EMBL" id="CSAD01000632">
    <property type="protein sequence ID" value="COW24480.1"/>
    <property type="molecule type" value="Genomic_DNA"/>
</dbReference>
<dbReference type="EMBL" id="CSAE01000589">
    <property type="protein sequence ID" value="COW58376.1"/>
    <property type="molecule type" value="Genomic_DNA"/>
</dbReference>
<dbReference type="PROSITE" id="PS51257">
    <property type="entry name" value="PROKAR_LIPOPROTEIN"/>
    <property type="match status" value="1"/>
</dbReference>
<evidence type="ECO:0000313" key="11">
    <source>
        <dbReference type="EMBL" id="VCU48607.1"/>
    </source>
</evidence>
<reference evidence="9 19" key="6">
    <citation type="submission" date="2017-02" db="EMBL/GenBank/DDBJ databases">
        <title>Protein polymorphisms may explain contrasting epidemiological fitness of two variants of a multidrug-resistant Mycobacterium tuberculosis strain.</title>
        <authorList>
            <person name="Bigi M.M."/>
            <person name="Lopez B."/>
            <person name="Blanco F.C."/>
            <person name="Sasiain M.C."/>
            <person name="De La Barrera S."/>
            <person name="Ritacco V."/>
            <person name="Bigi F."/>
            <person name="Soria M.A."/>
        </authorList>
    </citation>
    <scope>NUCLEOTIDE SEQUENCE [LARGE SCALE GENOMIC DNA]</scope>
    <source>
        <strain evidence="9 19">6548</strain>
    </source>
</reference>
<dbReference type="EMBL" id="CFOE01000640">
    <property type="protein sequence ID" value="CFE44168.1"/>
    <property type="molecule type" value="Genomic_DNA"/>
</dbReference>
<reference evidence="12 13" key="3">
    <citation type="submission" date="2015-03" db="EMBL/GenBank/DDBJ databases">
        <authorList>
            <consortium name="Pathogen Informatics"/>
        </authorList>
    </citation>
    <scope>NUCLEOTIDE SEQUENCE [LARGE SCALE GENOMIC DNA]</scope>
    <source>
        <strain evidence="3 18">Bir 185</strain>
        <strain evidence="5 13">G09801536</strain>
        <strain evidence="1 15">G09901357</strain>
        <strain evidence="2 14">H09601792</strain>
        <strain evidence="12">K00500041</strain>
        <strain evidence="7 16">P00601463</strain>
    </source>
</reference>
<evidence type="ECO:0000313" key="13">
    <source>
        <dbReference type="Proteomes" id="UP000045842"/>
    </source>
</evidence>
<reference evidence="9 19" key="4">
    <citation type="submission" date="2016-04" db="EMBL/GenBank/DDBJ databases">
        <authorList>
            <person name="Bigi M."/>
            <person name="Bigi F."/>
            <person name="Soria M.A."/>
        </authorList>
    </citation>
    <scope>NUCLEOTIDE SEQUENCE [LARGE SCALE GENOMIC DNA]</scope>
    <source>
        <strain evidence="9 19">6548</strain>
    </source>
</reference>
<evidence type="ECO:0000313" key="9">
    <source>
        <dbReference type="EMBL" id="OMH58255.1"/>
    </source>
</evidence>
<dbReference type="EMBL" id="QTBD01000081">
    <property type="protein sequence ID" value="REQ55083.1"/>
    <property type="molecule type" value="Genomic_DNA"/>
</dbReference>
<evidence type="ECO:0000313" key="22">
    <source>
        <dbReference type="Proteomes" id="UP000671119"/>
    </source>
</evidence>
<evidence type="ECO:0000313" key="12">
    <source>
        <dbReference type="Proteomes" id="UP000038802"/>
    </source>
</evidence>
<evidence type="ECO:0000313" key="21">
    <source>
        <dbReference type="Proteomes" id="UP000300237"/>
    </source>
</evidence>
<dbReference type="Proteomes" id="UP000038802">
    <property type="component" value="Unassembled WGS sequence"/>
</dbReference>
<protein>
    <submittedName>
        <fullName evidence="1">Conserved protein of uncharacterized function, possibly exported</fullName>
    </submittedName>
</protein>
<dbReference type="Proteomes" id="UP000256381">
    <property type="component" value="Unassembled WGS sequence"/>
</dbReference>
<reference evidence="10" key="7">
    <citation type="submission" date="2018-07" db="EMBL/GenBank/DDBJ databases">
        <authorList>
            <person name="Shah S."/>
            <person name="Brown T."/>
            <person name="Auld S."/>
            <person name="Bratton K."/>
            <person name="Narechania A."/>
            <person name="Mathema B."/>
            <person name="Gandhi N."/>
        </authorList>
    </citation>
    <scope>NUCLEOTIDE SEQUENCE</scope>
    <source>
        <strain evidence="10">32301_S10</strain>
    </source>
</reference>
<evidence type="ECO:0000313" key="15">
    <source>
        <dbReference type="Proteomes" id="UP000048289"/>
    </source>
</evidence>
<dbReference type="STRING" id="115862.BBG46_02100"/>
<dbReference type="Proteomes" id="UP000048600">
    <property type="component" value="Unassembled WGS sequence"/>
</dbReference>
<dbReference type="Proteomes" id="UP000050164">
    <property type="component" value="Unassembled WGS sequence"/>
</dbReference>
<organism evidence="1 15">
    <name type="scientific">Mycobacterium tuberculosis</name>
    <dbReference type="NCBI Taxonomy" id="1773"/>
    <lineage>
        <taxon>Bacteria</taxon>
        <taxon>Bacillati</taxon>
        <taxon>Actinomycetota</taxon>
        <taxon>Actinomycetes</taxon>
        <taxon>Mycobacteriales</taxon>
        <taxon>Mycobacteriaceae</taxon>
        <taxon>Mycobacterium</taxon>
        <taxon>Mycobacterium tuberculosis complex</taxon>
    </lineage>
</organism>
<dbReference type="Proteomes" id="UP000189452">
    <property type="component" value="Chromosome"/>
</dbReference>
<evidence type="ECO:0000313" key="7">
    <source>
        <dbReference type="EMBL" id="COX08462.1"/>
    </source>
</evidence>
<evidence type="ECO:0000313" key="16">
    <source>
        <dbReference type="Proteomes" id="UP000048600"/>
    </source>
</evidence>
<proteinExistence type="predicted"/>
<evidence type="ECO:0000313" key="18">
    <source>
        <dbReference type="Proteomes" id="UP000050164"/>
    </source>
</evidence>
<dbReference type="Proteomes" id="UP000671119">
    <property type="component" value="Unassembled WGS sequence"/>
</dbReference>
<reference evidence="11 21" key="8">
    <citation type="submission" date="2018-08" db="EMBL/GenBank/DDBJ databases">
        <authorList>
            <person name="Fokvardsen B D."/>
            <person name="Norman A."/>
        </authorList>
    </citation>
    <scope>NUCLEOTIDE SEQUENCE [LARGE SCALE GENOMIC DNA]</scope>
    <source>
        <strain evidence="11 21">DKC2</strain>
    </source>
</reference>
<dbReference type="GeneID" id="45424347"/>
<evidence type="ECO:0000313" key="17">
    <source>
        <dbReference type="Proteomes" id="UP000050139"/>
    </source>
</evidence>
<dbReference type="Proteomes" id="UP000046947">
    <property type="component" value="Unassembled WGS sequence"/>
</dbReference>
<dbReference type="Proteomes" id="UP000300237">
    <property type="component" value="Chromosome"/>
</dbReference>
<dbReference type="AlphaFoldDB" id="A0A045JTS0"/>
<dbReference type="EMBL" id="CFOH01000616">
    <property type="protein sequence ID" value="CFE63277.1"/>
    <property type="molecule type" value="Genomic_DNA"/>
</dbReference>
<reference evidence="6" key="1">
    <citation type="submission" date="2015-03" db="EMBL/GenBank/DDBJ databases">
        <authorList>
            <person name="Murphy D."/>
        </authorList>
    </citation>
    <scope>NUCLEOTIDE SEQUENCE [LARGE SCALE GENOMIC DNA]</scope>
    <source>
        <strain evidence="6">K00500041</strain>
    </source>
</reference>
<evidence type="ECO:0000313" key="8">
    <source>
        <dbReference type="EMBL" id="MBP0682617.1"/>
    </source>
</evidence>
<reference evidence="8 22" key="9">
    <citation type="submission" date="2021-03" db="EMBL/GenBank/DDBJ databases">
        <title>Whole Genome Sequencing of Mycobacterium tuberculosis clinical isolates from Arunachal Pradesh, India.</title>
        <authorList>
            <person name="Singh S."/>
            <person name="Mudliar S.R."/>
            <person name="Kulsum U."/>
            <person name="Rufai S.B."/>
            <person name="Singh P.K."/>
            <person name="Umpo M."/>
            <person name="Nyori M."/>
        </authorList>
    </citation>
    <scope>NUCLEOTIDE SEQUENCE [LARGE SCALE GENOMIC DNA]</scope>
    <source>
        <strain evidence="8 22">OMICS/BPL/0142/20/SP</strain>
    </source>
</reference>
<evidence type="ECO:0000313" key="14">
    <source>
        <dbReference type="Proteomes" id="UP000046947"/>
    </source>
</evidence>
<dbReference type="EMBL" id="LWDQ01000001">
    <property type="protein sequence ID" value="OMH58255.1"/>
    <property type="molecule type" value="Genomic_DNA"/>
</dbReference>